<comment type="caution">
    <text evidence="4">The sequence shown here is derived from an EMBL/GenBank/DDBJ whole genome shotgun (WGS) entry which is preliminary data.</text>
</comment>
<protein>
    <submittedName>
        <fullName evidence="4">WGS project CAEQ00000000 data, annotated contig 97</fullName>
    </submittedName>
</protein>
<reference evidence="4 5" key="2">
    <citation type="journal article" date="2012" name="Proc. Natl. Acad. Sci. U.S.A.">
        <title>Antigenic diversity is generated by distinct evolutionary mechanisms in African trypanosome species.</title>
        <authorList>
            <person name="Jackson A.P."/>
            <person name="Berry A."/>
            <person name="Aslett M."/>
            <person name="Allison H.C."/>
            <person name="Burton P."/>
            <person name="Vavrova-Anderson J."/>
            <person name="Brown R."/>
            <person name="Browne H."/>
            <person name="Corton N."/>
            <person name="Hauser H."/>
            <person name="Gamble J."/>
            <person name="Gilderthorp R."/>
            <person name="Marcello L."/>
            <person name="McQuillan J."/>
            <person name="Otto T.D."/>
            <person name="Quail M.A."/>
            <person name="Sanders M.J."/>
            <person name="van Tonder A."/>
            <person name="Ginger M.L."/>
            <person name="Field M.C."/>
            <person name="Barry J.D."/>
            <person name="Hertz-Fowler C."/>
            <person name="Berriman M."/>
        </authorList>
    </citation>
    <scope>NUCLEOTIDE SEQUENCE [LARGE SCALE GENOMIC DNA]</scope>
    <source>
        <strain evidence="4 5">IL3000</strain>
    </source>
</reference>
<evidence type="ECO:0000256" key="1">
    <source>
        <dbReference type="ARBA" id="ARBA00022737"/>
    </source>
</evidence>
<evidence type="ECO:0000256" key="2">
    <source>
        <dbReference type="PROSITE-ProRule" id="PRU00708"/>
    </source>
</evidence>
<keyword evidence="1" id="KW-0677">Repeat</keyword>
<dbReference type="PANTHER" id="PTHR47939">
    <property type="entry name" value="MEMBRANE-ASSOCIATED SALT-INDUCIBLE PROTEIN-LIKE"/>
    <property type="match status" value="1"/>
</dbReference>
<dbReference type="PROSITE" id="PS51375">
    <property type="entry name" value="PPR"/>
    <property type="match status" value="1"/>
</dbReference>
<name>F9WK10_TRYCI</name>
<dbReference type="InterPro" id="IPR002885">
    <property type="entry name" value="PPR_rpt"/>
</dbReference>
<evidence type="ECO:0000313" key="5">
    <source>
        <dbReference type="Proteomes" id="UP000000702"/>
    </source>
</evidence>
<evidence type="ECO:0000313" key="4">
    <source>
        <dbReference type="EMBL" id="CCD17671.1"/>
    </source>
</evidence>
<feature type="region of interest" description="Disordered" evidence="3">
    <location>
        <begin position="102"/>
        <end position="166"/>
    </location>
</feature>
<dbReference type="PANTHER" id="PTHR47939:SF13">
    <property type="entry name" value="OS03G0201400 PROTEIN"/>
    <property type="match status" value="1"/>
</dbReference>
<evidence type="ECO:0000256" key="3">
    <source>
        <dbReference type="SAM" id="MobiDB-lite"/>
    </source>
</evidence>
<keyword evidence="5" id="KW-1185">Reference proteome</keyword>
<feature type="compositionally biased region" description="Low complexity" evidence="3">
    <location>
        <begin position="102"/>
        <end position="119"/>
    </location>
</feature>
<dbReference type="Proteomes" id="UP000000702">
    <property type="component" value="Unassembled WGS sequence"/>
</dbReference>
<proteinExistence type="predicted"/>
<reference evidence="5" key="1">
    <citation type="submission" date="2011-07" db="EMBL/GenBank/DDBJ databases">
        <title>Divergent evolution of antigenic variation in African trypanosomes.</title>
        <authorList>
            <person name="Jackson A.P."/>
            <person name="Berry A."/>
            <person name="Allison H.C."/>
            <person name="Burton P."/>
            <person name="Anderson J."/>
            <person name="Aslett M."/>
            <person name="Brown R."/>
            <person name="Corton N."/>
            <person name="Harris D."/>
            <person name="Hauser H."/>
            <person name="Gamble J."/>
            <person name="Gilderthorp R."/>
            <person name="McQuillan J."/>
            <person name="Quail M.A."/>
            <person name="Sanders M."/>
            <person name="Van Tonder A."/>
            <person name="Ginger M.L."/>
            <person name="Donelson J.E."/>
            <person name="Field M.C."/>
            <person name="Barry J.D."/>
            <person name="Berriman M."/>
            <person name="Hertz-Fowler C."/>
        </authorList>
    </citation>
    <scope>NUCLEOTIDE SEQUENCE [LARGE SCALE GENOMIC DNA]</scope>
    <source>
        <strain evidence="5">IL3000</strain>
    </source>
</reference>
<dbReference type="EMBL" id="CAEQ01002798">
    <property type="protein sequence ID" value="CCD17671.1"/>
    <property type="molecule type" value="Genomic_DNA"/>
</dbReference>
<organism evidence="4 5">
    <name type="scientific">Trypanosoma congolense (strain IL3000)</name>
    <dbReference type="NCBI Taxonomy" id="1068625"/>
    <lineage>
        <taxon>Eukaryota</taxon>
        <taxon>Discoba</taxon>
        <taxon>Euglenozoa</taxon>
        <taxon>Kinetoplastea</taxon>
        <taxon>Metakinetoplastina</taxon>
        <taxon>Trypanosomatida</taxon>
        <taxon>Trypanosomatidae</taxon>
        <taxon>Trypanosoma</taxon>
        <taxon>Nannomonas</taxon>
    </lineage>
</organism>
<dbReference type="VEuPathDB" id="TriTrypDB:TcIL3000_0_02650"/>
<dbReference type="InterPro" id="IPR050667">
    <property type="entry name" value="PPR-containing_protein"/>
</dbReference>
<dbReference type="Gene3D" id="1.25.40.10">
    <property type="entry name" value="Tetratricopeptide repeat domain"/>
    <property type="match status" value="1"/>
</dbReference>
<gene>
    <name evidence="4" type="ORF">TCIL3000_0_02650</name>
</gene>
<dbReference type="InterPro" id="IPR011990">
    <property type="entry name" value="TPR-like_helical_dom_sf"/>
</dbReference>
<accession>F9WK10</accession>
<feature type="repeat" description="PPR" evidence="2">
    <location>
        <begin position="535"/>
        <end position="569"/>
    </location>
</feature>
<sequence>MRISAVDVFLKLFSFLMYIHIRRFLFFSHSKTQQNIAPPARIYTSSPRNCFIFNHFRVAFSCPRGKGEKRNCCMAIVTLRGATCQRLTSLGVGALLAGRRLQSHSSNSSNNNTGNNTGSFGDEPGGAILRPQRRSSGVEPRLVKQKVAESASHTSEIEGASDGASGVCGRMQQKGMTTAKQAVCELKHFDDVSSDMTAHDPATVVVIDPRRKVLHLSPSQRELVWSARRRQYQDLLMRIVTCLESHLSPIEKCHVLIALHEEVIDNRIRLRADTYEDIFHVFYAVGTIGNTSPSLDAEELVDRSQHVPASLLPAEFASPNVAAASIVSGPVLQSLWGMYRYMVDSGTNPTPRVVQYVMGLLERYRRRDAIVEARAHSLMMDLDRFHLAPTEYTVASYIGVCDVNSVMHLAVARVTDYRTRHERQVSPGVYTRLLFGLAHNQQYSEGLACLAAIDSTAITPQLLNAALHVTRHSRDPLSAFSLYKSVMGQRRRGACDMAPSEHTFTILLEAMEKAQSYDELDYFLSEMRKYRVKGNSVTLNKLLRVLLKLGRCEEAAALMGTMDKKGVTVFDEVRRECATCSSASPRCAAEANEGSLRD</sequence>
<dbReference type="OMA" id="IQRELIW"/>
<dbReference type="AlphaFoldDB" id="F9WK10"/>